<dbReference type="OrthoDB" id="9812327at2"/>
<proteinExistence type="predicted"/>
<dbReference type="PANTHER" id="PTHR22916">
    <property type="entry name" value="GLYCOSYLTRANSFERASE"/>
    <property type="match status" value="1"/>
</dbReference>
<dbReference type="Gene3D" id="3.90.550.10">
    <property type="entry name" value="Spore Coat Polysaccharide Biosynthesis Protein SpsA, Chain A"/>
    <property type="match status" value="1"/>
</dbReference>
<dbReference type="SUPFAM" id="SSF53448">
    <property type="entry name" value="Nucleotide-diphospho-sugar transferases"/>
    <property type="match status" value="1"/>
</dbReference>
<gene>
    <name evidence="2" type="ordered locus">Cyan7425_1951</name>
</gene>
<dbReference type="GO" id="GO:0016758">
    <property type="term" value="F:hexosyltransferase activity"/>
    <property type="evidence" value="ECO:0007669"/>
    <property type="project" value="UniProtKB-ARBA"/>
</dbReference>
<dbReference type="PANTHER" id="PTHR22916:SF3">
    <property type="entry name" value="UDP-GLCNAC:BETAGAL BETA-1,3-N-ACETYLGLUCOSAMINYLTRANSFERASE-LIKE PROTEIN 1"/>
    <property type="match status" value="1"/>
</dbReference>
<keyword evidence="2" id="KW-0808">Transferase</keyword>
<dbReference type="CAZy" id="GT2">
    <property type="family name" value="Glycosyltransferase Family 2"/>
</dbReference>
<dbReference type="InterPro" id="IPR029044">
    <property type="entry name" value="Nucleotide-diphossugar_trans"/>
</dbReference>
<dbReference type="AlphaFoldDB" id="B8HT90"/>
<dbReference type="STRING" id="395961.Cyan7425_1951"/>
<reference evidence="2" key="1">
    <citation type="submission" date="2009-01" db="EMBL/GenBank/DDBJ databases">
        <title>Complete sequence of chromosome Cyanothece sp. PCC 7425.</title>
        <authorList>
            <consortium name="US DOE Joint Genome Institute"/>
            <person name="Lucas S."/>
            <person name="Copeland A."/>
            <person name="Lapidus A."/>
            <person name="Glavina del Rio T."/>
            <person name="Dalin E."/>
            <person name="Tice H."/>
            <person name="Bruce D."/>
            <person name="Goodwin L."/>
            <person name="Pitluck S."/>
            <person name="Sims D."/>
            <person name="Meineke L."/>
            <person name="Brettin T."/>
            <person name="Detter J.C."/>
            <person name="Han C."/>
            <person name="Larimer F."/>
            <person name="Land M."/>
            <person name="Hauser L."/>
            <person name="Kyrpides N."/>
            <person name="Ovchinnikova G."/>
            <person name="Liberton M."/>
            <person name="Stoeckel J."/>
            <person name="Banerjee A."/>
            <person name="Singh A."/>
            <person name="Page L."/>
            <person name="Sato H."/>
            <person name="Zhao L."/>
            <person name="Sherman L."/>
            <person name="Pakrasi H."/>
            <person name="Richardson P."/>
        </authorList>
    </citation>
    <scope>NUCLEOTIDE SEQUENCE</scope>
    <source>
        <strain evidence="2">PCC 7425</strain>
    </source>
</reference>
<dbReference type="InterPro" id="IPR001173">
    <property type="entry name" value="Glyco_trans_2-like"/>
</dbReference>
<accession>B8HT90</accession>
<protein>
    <submittedName>
        <fullName evidence="2">Glycosyl transferase family 2</fullName>
    </submittedName>
</protein>
<dbReference type="Pfam" id="PF00535">
    <property type="entry name" value="Glycos_transf_2"/>
    <property type="match status" value="1"/>
</dbReference>
<organism evidence="2">
    <name type="scientific">Cyanothece sp. (strain PCC 7425 / ATCC 29141)</name>
    <dbReference type="NCBI Taxonomy" id="395961"/>
    <lineage>
        <taxon>Bacteria</taxon>
        <taxon>Bacillati</taxon>
        <taxon>Cyanobacteriota</taxon>
        <taxon>Cyanophyceae</taxon>
        <taxon>Gomontiellales</taxon>
        <taxon>Cyanothecaceae</taxon>
        <taxon>Cyanothece</taxon>
    </lineage>
</organism>
<dbReference type="EMBL" id="CP001344">
    <property type="protein sequence ID" value="ACL44316.1"/>
    <property type="molecule type" value="Genomic_DNA"/>
</dbReference>
<dbReference type="CDD" id="cd00761">
    <property type="entry name" value="Glyco_tranf_GTA_type"/>
    <property type="match status" value="1"/>
</dbReference>
<dbReference type="eggNOG" id="COG1216">
    <property type="taxonomic scope" value="Bacteria"/>
</dbReference>
<evidence type="ECO:0000313" key="2">
    <source>
        <dbReference type="EMBL" id="ACL44316.1"/>
    </source>
</evidence>
<feature type="domain" description="Glycosyltransferase 2-like" evidence="1">
    <location>
        <begin position="11"/>
        <end position="106"/>
    </location>
</feature>
<name>B8HT90_CYAP4</name>
<dbReference type="KEGG" id="cyn:Cyan7425_1951"/>
<sequence length="341" mass="39829">MKEIETNSLVSIIVTCYNQSNYLEKAVNSVLAQTYSKLECIIVDDGSSDQTKDVAEGLVQQDSRVQYFYKPNGGVSSARNFGLDKAQGDWLQFLDADDWLNSDKIRFQLSCVNPAIEADIILYSDYERVFLDAEQKIIDRRLNLVGALTREELITRLLIPDFLSSSPFPALQQCLLIKRSVANKKRFDQDLKALQDRDFALDLLIMNIPFIYTPIVGAYYTKHQHNRTNQWSYMKKYYILLYKKTYKKYPQMHRYSQKGLEFFLDEALRNKSFFEFEKLSQLVRPPIHLFNHKLKISHHAFLRLVYALRLLIPSFLLYEQCRGERGAKVIALIAKVLPFYQ</sequence>
<evidence type="ECO:0000259" key="1">
    <source>
        <dbReference type="Pfam" id="PF00535"/>
    </source>
</evidence>
<dbReference type="HOGENOM" id="CLU_025996_0_5_3"/>